<dbReference type="EMBL" id="MH477288">
    <property type="protein sequence ID" value="AYW51539.1"/>
    <property type="molecule type" value="Viral_cRNA"/>
</dbReference>
<keyword evidence="5" id="KW-1185">Reference proteome</keyword>
<evidence type="ECO:0000256" key="1">
    <source>
        <dbReference type="ARBA" id="ARBA00004328"/>
    </source>
</evidence>
<keyword evidence="2" id="KW-0946">Virion</keyword>
<dbReference type="Proteomes" id="UP000677750">
    <property type="component" value="Segment"/>
</dbReference>
<reference evidence="4 5" key="1">
    <citation type="journal article" date="2019" name="Arch. Virol.">
        <title>Discovery of three RNA viruses using ant transcriptomic datasets.</title>
        <authorList>
            <person name="Kleanthous E."/>
            <person name="Olendraite I."/>
            <person name="Lukhovitskaya N.I."/>
            <person name="Firth A.E."/>
        </authorList>
    </citation>
    <scope>NUCLEOTIDE SEQUENCE [LARGE SCALE GENOMIC DNA]</scope>
    <source>
        <strain evidence="4">Cambridge</strain>
    </source>
</reference>
<dbReference type="GeneID" id="80535905"/>
<accession>A0A3G5FMF8</accession>
<name>A0A3G5FMF8_9VIRU</name>
<dbReference type="KEGG" id="vg:80535905"/>
<sequence length="470" mass="52376">MARHINADVAEVKAAIAESHKVPPRPGVTLLTGWSDSVLDERASNIKIPKCVQALTSHPHILSQFFNFYFNGKLPEDHTPHQVIYPVLSNLGCEIGALPSYFFPPEMLSETGFYSPPPYTGPKPDFQAPITKTSVPYTLPPGLNPTQERLLKDLYLETTSHDQDVFVKAITKLYNGYNTSLMTKENRDLMNLAGFLALLLFRGISKDATQLARGVNKKLIKEHIHNLAGWLTGNGYSPPCKLCIDLCASDLDKGNSHSGKMMTLLLKRWKDTEEEDRQSRGLIPQIQATILTHTAGNGLGLVILMYVAVDILGLTIESLVDHTMTEMSKMSWKSLAVFVQTYLDPKKPEKTYLWARLINDGYFADFSARSHPYLAGIFAGIIDSQQIVGTIREAAWFKLKRFQAEQGYNLGKAVVAKMSKFVDRPLTQEGQDVFTYLQIPMEPLSSVSPPETGEDPFAGVSRMETNHESL</sequence>
<evidence type="ECO:0000256" key="2">
    <source>
        <dbReference type="ARBA" id="ARBA00022844"/>
    </source>
</evidence>
<evidence type="ECO:0000313" key="5">
    <source>
        <dbReference type="Proteomes" id="UP000677750"/>
    </source>
</evidence>
<protein>
    <submittedName>
        <fullName evidence="4">Nucleoprotein</fullName>
    </submittedName>
</protein>
<keyword evidence="4" id="KW-0543">Viral nucleoprotein</keyword>
<organism evidence="4 5">
    <name type="scientific">Lasius neglectus virus 2</name>
    <dbReference type="NCBI Taxonomy" id="2170211"/>
    <lineage>
        <taxon>Viruses</taxon>
        <taxon>Riboviria</taxon>
        <taxon>Orthornavirae</taxon>
    </lineage>
</organism>
<dbReference type="RefSeq" id="YP_010797904.1">
    <property type="nucleotide sequence ID" value="NC_076250.1"/>
</dbReference>
<comment type="subcellular location">
    <subcellularLocation>
        <location evidence="1">Virion</location>
    </subcellularLocation>
</comment>
<dbReference type="Pfam" id="PF03216">
    <property type="entry name" value="Rhabdo_ncap_2"/>
    <property type="match status" value="1"/>
</dbReference>
<evidence type="ECO:0000256" key="3">
    <source>
        <dbReference type="SAM" id="MobiDB-lite"/>
    </source>
</evidence>
<proteinExistence type="predicted"/>
<dbReference type="InterPro" id="IPR004902">
    <property type="entry name" value="Rhabdo_ncap_2"/>
</dbReference>
<evidence type="ECO:0000313" key="4">
    <source>
        <dbReference type="EMBL" id="AYW51539.1"/>
    </source>
</evidence>
<feature type="region of interest" description="Disordered" evidence="3">
    <location>
        <begin position="445"/>
        <end position="470"/>
    </location>
</feature>
<dbReference type="GO" id="GO:0019013">
    <property type="term" value="C:viral nucleocapsid"/>
    <property type="evidence" value="ECO:0007669"/>
    <property type="project" value="UniProtKB-KW"/>
</dbReference>